<feature type="region of interest" description="Disordered" evidence="1">
    <location>
        <begin position="1"/>
        <end position="50"/>
    </location>
</feature>
<dbReference type="EMBL" id="BAAAQN010000016">
    <property type="protein sequence ID" value="GAA2030417.1"/>
    <property type="molecule type" value="Genomic_DNA"/>
</dbReference>
<evidence type="ECO:0000313" key="2">
    <source>
        <dbReference type="EMBL" id="GAA2030417.1"/>
    </source>
</evidence>
<name>A0ABN2U797_9ACTN</name>
<protein>
    <recommendedName>
        <fullName evidence="4">NAD(+)--protein-arginine ADP-ribosyltransferase</fullName>
    </recommendedName>
</protein>
<proteinExistence type="predicted"/>
<evidence type="ECO:0000313" key="3">
    <source>
        <dbReference type="Proteomes" id="UP001500751"/>
    </source>
</evidence>
<feature type="compositionally biased region" description="Basic and acidic residues" evidence="1">
    <location>
        <begin position="276"/>
        <end position="288"/>
    </location>
</feature>
<gene>
    <name evidence="2" type="ORF">GCM10009839_32670</name>
</gene>
<sequence length="305" mass="31995">MALTATVSPAQASASAPSPTTPQPAPPPSLTPTLEASTSAPLTPASPCTDTDREAFRTLLGSRYNIHLRPVVSAIARVPALRAVDVAAARVELAAVRTYLHDASPESGGAVLDRALRSGEPSHRAPALHAYGACLTAGLRRLPAYLGPVYQDSRIDPAWLAEYRVGRTLVEPAPVGASVFLDRVGAGGFLIWSVTGRRTALLEDRVAEQRGAVRFLPGSRFRVLGVRAAPTGSPLVLLCEDIAQTGALVDAAVSQEENVLARLLAVADAAVENPESPDRAESRDHTKTGDLMPWPPLGFRAAATS</sequence>
<keyword evidence="3" id="KW-1185">Reference proteome</keyword>
<dbReference type="Proteomes" id="UP001500751">
    <property type="component" value="Unassembled WGS sequence"/>
</dbReference>
<accession>A0ABN2U797</accession>
<organism evidence="2 3">
    <name type="scientific">Catenulispora yoronensis</name>
    <dbReference type="NCBI Taxonomy" id="450799"/>
    <lineage>
        <taxon>Bacteria</taxon>
        <taxon>Bacillati</taxon>
        <taxon>Actinomycetota</taxon>
        <taxon>Actinomycetes</taxon>
        <taxon>Catenulisporales</taxon>
        <taxon>Catenulisporaceae</taxon>
        <taxon>Catenulispora</taxon>
    </lineage>
</organism>
<evidence type="ECO:0008006" key="4">
    <source>
        <dbReference type="Google" id="ProtNLM"/>
    </source>
</evidence>
<feature type="compositionally biased region" description="Pro residues" evidence="1">
    <location>
        <begin position="19"/>
        <end position="30"/>
    </location>
</feature>
<evidence type="ECO:0000256" key="1">
    <source>
        <dbReference type="SAM" id="MobiDB-lite"/>
    </source>
</evidence>
<feature type="compositionally biased region" description="Low complexity" evidence="1">
    <location>
        <begin position="31"/>
        <end position="40"/>
    </location>
</feature>
<reference evidence="2 3" key="1">
    <citation type="journal article" date="2019" name="Int. J. Syst. Evol. Microbiol.">
        <title>The Global Catalogue of Microorganisms (GCM) 10K type strain sequencing project: providing services to taxonomists for standard genome sequencing and annotation.</title>
        <authorList>
            <consortium name="The Broad Institute Genomics Platform"/>
            <consortium name="The Broad Institute Genome Sequencing Center for Infectious Disease"/>
            <person name="Wu L."/>
            <person name="Ma J."/>
        </authorList>
    </citation>
    <scope>NUCLEOTIDE SEQUENCE [LARGE SCALE GENOMIC DNA]</scope>
    <source>
        <strain evidence="2 3">JCM 16014</strain>
    </source>
</reference>
<feature type="compositionally biased region" description="Low complexity" evidence="1">
    <location>
        <begin position="1"/>
        <end position="18"/>
    </location>
</feature>
<dbReference type="Gene3D" id="3.90.176.10">
    <property type="entry name" value="Toxin ADP-ribosyltransferase, Chain A, domain 1"/>
    <property type="match status" value="1"/>
</dbReference>
<dbReference type="RefSeq" id="WP_344666454.1">
    <property type="nucleotide sequence ID" value="NZ_BAAAQN010000016.1"/>
</dbReference>
<comment type="caution">
    <text evidence="2">The sequence shown here is derived from an EMBL/GenBank/DDBJ whole genome shotgun (WGS) entry which is preliminary data.</text>
</comment>
<feature type="region of interest" description="Disordered" evidence="1">
    <location>
        <begin position="272"/>
        <end position="305"/>
    </location>
</feature>